<evidence type="ECO:0000313" key="2">
    <source>
        <dbReference type="Proteomes" id="UP000449547"/>
    </source>
</evidence>
<dbReference type="Proteomes" id="UP000449547">
    <property type="component" value="Unassembled WGS sequence"/>
</dbReference>
<gene>
    <name evidence="1" type="ORF">DIURU_000943</name>
</gene>
<sequence>MSEACPLCFSPLIQQVLQPTKALKTCTNESCVFPFNLNTAELSAQGLLYTVNDDAIVAPMLPQMEAAGVDPRLAYFIVRPDDDIHQHPQI</sequence>
<dbReference type="AlphaFoldDB" id="A0A642UVY6"/>
<accession>A0A642UVY6</accession>
<dbReference type="RefSeq" id="XP_034014296.1">
    <property type="nucleotide sequence ID" value="XM_034159247.1"/>
</dbReference>
<keyword evidence="2" id="KW-1185">Reference proteome</keyword>
<organism evidence="1 2">
    <name type="scientific">Diutina rugosa</name>
    <name type="common">Yeast</name>
    <name type="synonym">Candida rugosa</name>
    <dbReference type="NCBI Taxonomy" id="5481"/>
    <lineage>
        <taxon>Eukaryota</taxon>
        <taxon>Fungi</taxon>
        <taxon>Dikarya</taxon>
        <taxon>Ascomycota</taxon>
        <taxon>Saccharomycotina</taxon>
        <taxon>Pichiomycetes</taxon>
        <taxon>Debaryomycetaceae</taxon>
        <taxon>Diutina</taxon>
    </lineage>
</organism>
<reference evidence="1 2" key="1">
    <citation type="submission" date="2019-07" db="EMBL/GenBank/DDBJ databases">
        <title>Genome assembly of two rare yeast pathogens: Diutina rugosa and Trichomonascus ciferrii.</title>
        <authorList>
            <person name="Mixao V."/>
            <person name="Saus E."/>
            <person name="Hansen A."/>
            <person name="Lass-Flor C."/>
            <person name="Gabaldon T."/>
        </authorList>
    </citation>
    <scope>NUCLEOTIDE SEQUENCE [LARGE SCALE GENOMIC DNA]</scope>
    <source>
        <strain evidence="1 2">CBS 613</strain>
    </source>
</reference>
<name>A0A642UVY6_DIURU</name>
<evidence type="ECO:0000313" key="1">
    <source>
        <dbReference type="EMBL" id="KAA8906782.1"/>
    </source>
</evidence>
<dbReference type="GeneID" id="54779596"/>
<proteinExistence type="predicted"/>
<dbReference type="EMBL" id="SWFT01000031">
    <property type="protein sequence ID" value="KAA8906782.1"/>
    <property type="molecule type" value="Genomic_DNA"/>
</dbReference>
<dbReference type="VEuPathDB" id="FungiDB:DIURU_000943"/>
<comment type="caution">
    <text evidence="1">The sequence shown here is derived from an EMBL/GenBank/DDBJ whole genome shotgun (WGS) entry which is preliminary data.</text>
</comment>
<protein>
    <submittedName>
        <fullName evidence="1">Uncharacterized protein</fullName>
    </submittedName>
</protein>
<dbReference type="OrthoDB" id="4079529at2759"/>